<feature type="domain" description="Nudix hydrolase" evidence="8">
    <location>
        <begin position="21"/>
        <end position="153"/>
    </location>
</feature>
<keyword evidence="3" id="KW-0479">Metal-binding</keyword>
<sequence length="204" mass="23374">MVDFDVLFGEYVPSLIGADNVIHASVVVPIIYIDGVCNFIFEVRSKKLRHQPGEISFPGGKIESGERAKDAAIREFCEELMCSEDKLRIVSEIDTYLSPTRALIHCFLAEVDNSIDLNVKNDEVDSIFCVPLKYFLETVPEEYTNKVTVMPDDDFPYNRMSIPQAYKWGTPSYPVYFYEYENKLIWGITANIARNFVKKLNSML</sequence>
<dbReference type="InterPro" id="IPR000086">
    <property type="entry name" value="NUDIX_hydrolase_dom"/>
</dbReference>
<dbReference type="InterPro" id="IPR015797">
    <property type="entry name" value="NUDIX_hydrolase-like_dom_sf"/>
</dbReference>
<dbReference type="PROSITE" id="PS51462">
    <property type="entry name" value="NUDIX"/>
    <property type="match status" value="1"/>
</dbReference>
<evidence type="ECO:0000259" key="8">
    <source>
        <dbReference type="PROSITE" id="PS51462"/>
    </source>
</evidence>
<dbReference type="CDD" id="cd03426">
    <property type="entry name" value="NUDIX_CoAse_Nudt7"/>
    <property type="match status" value="1"/>
</dbReference>
<dbReference type="AlphaFoldDB" id="A0A1H8IMK8"/>
<dbReference type="EMBL" id="FODF01000008">
    <property type="protein sequence ID" value="SEN69345.1"/>
    <property type="molecule type" value="Genomic_DNA"/>
</dbReference>
<reference evidence="9 10" key="1">
    <citation type="submission" date="2016-10" db="EMBL/GenBank/DDBJ databases">
        <authorList>
            <person name="de Groot N.N."/>
        </authorList>
    </citation>
    <scope>NUCLEOTIDE SEQUENCE [LARGE SCALE GENOMIC DNA]</scope>
    <source>
        <strain evidence="9 10">Calf135</strain>
    </source>
</reference>
<dbReference type="Proteomes" id="UP000199512">
    <property type="component" value="Unassembled WGS sequence"/>
</dbReference>
<organism evidence="9 10">
    <name type="scientific">Peptostreptococcus russellii</name>
    <dbReference type="NCBI Taxonomy" id="215200"/>
    <lineage>
        <taxon>Bacteria</taxon>
        <taxon>Bacillati</taxon>
        <taxon>Bacillota</taxon>
        <taxon>Clostridia</taxon>
        <taxon>Peptostreptococcales</taxon>
        <taxon>Peptostreptococcaceae</taxon>
        <taxon>Peptostreptococcus</taxon>
    </lineage>
</organism>
<dbReference type="SUPFAM" id="SSF55811">
    <property type="entry name" value="Nudix"/>
    <property type="match status" value="1"/>
</dbReference>
<comment type="cofactor">
    <cofactor evidence="1">
        <name>Mn(2+)</name>
        <dbReference type="ChEBI" id="CHEBI:29035"/>
    </cofactor>
</comment>
<dbReference type="OrthoDB" id="9802805at2"/>
<evidence type="ECO:0000256" key="4">
    <source>
        <dbReference type="ARBA" id="ARBA00022801"/>
    </source>
</evidence>
<dbReference type="Pfam" id="PF00293">
    <property type="entry name" value="NUDIX"/>
    <property type="match status" value="1"/>
</dbReference>
<evidence type="ECO:0000256" key="7">
    <source>
        <dbReference type="SAM" id="Phobius"/>
    </source>
</evidence>
<evidence type="ECO:0000256" key="1">
    <source>
        <dbReference type="ARBA" id="ARBA00001936"/>
    </source>
</evidence>
<keyword evidence="7" id="KW-1133">Transmembrane helix</keyword>
<feature type="transmembrane region" description="Helical" evidence="7">
    <location>
        <begin position="20"/>
        <end position="41"/>
    </location>
</feature>
<dbReference type="GO" id="GO:0010945">
    <property type="term" value="F:coenzyme A diphosphatase activity"/>
    <property type="evidence" value="ECO:0007669"/>
    <property type="project" value="InterPro"/>
</dbReference>
<keyword evidence="10" id="KW-1185">Reference proteome</keyword>
<dbReference type="InterPro" id="IPR045121">
    <property type="entry name" value="CoAse"/>
</dbReference>
<comment type="cofactor">
    <cofactor evidence="2">
        <name>Mg(2+)</name>
        <dbReference type="ChEBI" id="CHEBI:18420"/>
    </cofactor>
</comment>
<dbReference type="Gene3D" id="3.90.79.10">
    <property type="entry name" value="Nucleoside Triphosphate Pyrophosphohydrolase"/>
    <property type="match status" value="1"/>
</dbReference>
<evidence type="ECO:0000256" key="5">
    <source>
        <dbReference type="ARBA" id="ARBA00022842"/>
    </source>
</evidence>
<evidence type="ECO:0000256" key="2">
    <source>
        <dbReference type="ARBA" id="ARBA00001946"/>
    </source>
</evidence>
<keyword evidence="7" id="KW-0472">Membrane</keyword>
<proteinExistence type="predicted"/>
<dbReference type="RefSeq" id="WP_091975675.1">
    <property type="nucleotide sequence ID" value="NZ_CAUWDX010000020.1"/>
</dbReference>
<dbReference type="PANTHER" id="PTHR12992">
    <property type="entry name" value="NUDIX HYDROLASE"/>
    <property type="match status" value="1"/>
</dbReference>
<evidence type="ECO:0000256" key="6">
    <source>
        <dbReference type="ARBA" id="ARBA00023211"/>
    </source>
</evidence>
<dbReference type="GO" id="GO:0046872">
    <property type="term" value="F:metal ion binding"/>
    <property type="evidence" value="ECO:0007669"/>
    <property type="project" value="UniProtKB-KW"/>
</dbReference>
<keyword evidence="7" id="KW-0812">Transmembrane</keyword>
<evidence type="ECO:0000313" key="9">
    <source>
        <dbReference type="EMBL" id="SEN69345.1"/>
    </source>
</evidence>
<dbReference type="STRING" id="215200.SAMN05216454_10865"/>
<keyword evidence="5" id="KW-0460">Magnesium</keyword>
<name>A0A1H8IMK8_9FIRM</name>
<evidence type="ECO:0000256" key="3">
    <source>
        <dbReference type="ARBA" id="ARBA00022723"/>
    </source>
</evidence>
<accession>A0A1H8IMK8</accession>
<protein>
    <submittedName>
        <fullName evidence="9">NUDIX domain-containing protein</fullName>
    </submittedName>
</protein>
<dbReference type="PANTHER" id="PTHR12992:SF11">
    <property type="entry name" value="MITOCHONDRIAL COENZYME A DIPHOSPHATASE NUDT8"/>
    <property type="match status" value="1"/>
</dbReference>
<keyword evidence="6" id="KW-0464">Manganese</keyword>
<gene>
    <name evidence="9" type="ORF">SAMN05216454_10865</name>
</gene>
<keyword evidence="4" id="KW-0378">Hydrolase</keyword>
<evidence type="ECO:0000313" key="10">
    <source>
        <dbReference type="Proteomes" id="UP000199512"/>
    </source>
</evidence>